<dbReference type="Gene3D" id="1.20.20.10">
    <property type="entry name" value="F1F0 ATP synthase subunit C"/>
    <property type="match status" value="1"/>
</dbReference>
<sequence length="74" mass="7314">MELAAAKMIGAGLACSALIGAGVGIGNIFGNYLSGAMRNPSAAPGQFTNLLIGFALAEATGLFGLLIALIILYG</sequence>
<dbReference type="AlphaFoldDB" id="A0A1I7NQD4"/>
<dbReference type="GO" id="GO:0046933">
    <property type="term" value="F:proton-transporting ATP synthase activity, rotational mechanism"/>
    <property type="evidence" value="ECO:0007669"/>
    <property type="project" value="UniProtKB-UniRule"/>
</dbReference>
<evidence type="ECO:0000256" key="7">
    <source>
        <dbReference type="ARBA" id="ARBA00023136"/>
    </source>
</evidence>
<dbReference type="CDD" id="cd18182">
    <property type="entry name" value="ATP-synt_Fo_c_ATP5G3"/>
    <property type="match status" value="1"/>
</dbReference>
<dbReference type="PRINTS" id="PR00124">
    <property type="entry name" value="ATPASEC"/>
</dbReference>
<evidence type="ECO:0000256" key="3">
    <source>
        <dbReference type="ARBA" id="ARBA00022547"/>
    </source>
</evidence>
<dbReference type="InterPro" id="IPR002379">
    <property type="entry name" value="ATPase_proteolipid_c-like_dom"/>
</dbReference>
<comment type="subcellular location">
    <subcellularLocation>
        <location evidence="9">Cell membrane</location>
        <topology evidence="9">Multi-pass membrane protein</topology>
    </subcellularLocation>
    <subcellularLocation>
        <location evidence="1">Membrane</location>
        <topology evidence="1">Multi-pass membrane protein</topology>
    </subcellularLocation>
</comment>
<comment type="similarity">
    <text evidence="2 9">Belongs to the ATPase C chain family.</text>
</comment>
<protein>
    <recommendedName>
        <fullName evidence="9">ATP synthase subunit c</fullName>
    </recommendedName>
    <alternativeName>
        <fullName evidence="9">ATP synthase F(0) sector subunit c</fullName>
    </alternativeName>
    <alternativeName>
        <fullName evidence="9">F-type ATPase subunit c</fullName>
        <shortName evidence="9">F-ATPase subunit c</shortName>
    </alternativeName>
    <alternativeName>
        <fullName evidence="9">Lipid-binding protein</fullName>
    </alternativeName>
</protein>
<evidence type="ECO:0000256" key="6">
    <source>
        <dbReference type="ARBA" id="ARBA00023121"/>
    </source>
</evidence>
<dbReference type="GO" id="GO:0005886">
    <property type="term" value="C:plasma membrane"/>
    <property type="evidence" value="ECO:0007669"/>
    <property type="project" value="UniProtKB-SubCell"/>
</dbReference>
<proteinExistence type="inferred from homology"/>
<organism evidence="11 12">
    <name type="scientific">Hyphomicrobium facile</name>
    <dbReference type="NCBI Taxonomy" id="51670"/>
    <lineage>
        <taxon>Bacteria</taxon>
        <taxon>Pseudomonadati</taxon>
        <taxon>Pseudomonadota</taxon>
        <taxon>Alphaproteobacteria</taxon>
        <taxon>Hyphomicrobiales</taxon>
        <taxon>Hyphomicrobiaceae</taxon>
        <taxon>Hyphomicrobium</taxon>
    </lineage>
</organism>
<dbReference type="PANTHER" id="PTHR10031:SF0">
    <property type="entry name" value="ATPASE PROTEIN 9"/>
    <property type="match status" value="1"/>
</dbReference>
<evidence type="ECO:0000256" key="8">
    <source>
        <dbReference type="ARBA" id="ARBA00023310"/>
    </source>
</evidence>
<keyword evidence="6 9" id="KW-0446">Lipid-binding</keyword>
<evidence type="ECO:0000259" key="10">
    <source>
        <dbReference type="Pfam" id="PF00137"/>
    </source>
</evidence>
<reference evidence="12" key="1">
    <citation type="submission" date="2016-10" db="EMBL/GenBank/DDBJ databases">
        <authorList>
            <person name="Varghese N."/>
            <person name="Submissions S."/>
        </authorList>
    </citation>
    <scope>NUCLEOTIDE SEQUENCE [LARGE SCALE GENOMIC DNA]</scope>
    <source>
        <strain evidence="12">DSM 1565</strain>
    </source>
</reference>
<keyword evidence="7 9" id="KW-0472">Membrane</keyword>
<dbReference type="InterPro" id="IPR000454">
    <property type="entry name" value="ATP_synth_F0_csu"/>
</dbReference>
<comment type="function">
    <text evidence="9">Key component of the F(0) channel; it plays a direct role in translocation across the membrane. A homomeric c-ring of between 10-14 subunits forms the central stalk rotor element with the F(1) delta and epsilon subunits.</text>
</comment>
<keyword evidence="8 9" id="KW-0066">ATP synthesis</keyword>
<feature type="site" description="Reversibly protonated during proton transport" evidence="9">
    <location>
        <position position="58"/>
    </location>
</feature>
<dbReference type="STRING" id="51670.SAMN04488557_2864"/>
<dbReference type="SUPFAM" id="SSF81333">
    <property type="entry name" value="F1F0 ATP synthase subunit C"/>
    <property type="match status" value="1"/>
</dbReference>
<gene>
    <name evidence="9" type="primary">atpE</name>
    <name evidence="11" type="ORF">SAMN04488557_2864</name>
</gene>
<comment type="function">
    <text evidence="9">F(1)F(0) ATP synthase produces ATP from ADP in the presence of a proton or sodium gradient. F-type ATPases consist of two structural domains, F(1) containing the extramembraneous catalytic core and F(0) containing the membrane proton channel, linked together by a central stalk and a peripheral stalk. During catalysis, ATP synthesis in the catalytic domain of F(1) is coupled via a rotary mechanism of the central stalk subunits to proton translocation.</text>
</comment>
<keyword evidence="4 9" id="KW-0812">Transmembrane</keyword>
<name>A0A1I7NQD4_9HYPH</name>
<feature type="domain" description="V-ATPase proteolipid subunit C-like" evidence="10">
    <location>
        <begin position="9"/>
        <end position="71"/>
    </location>
</feature>
<dbReference type="RefSeq" id="WP_045835060.1">
    <property type="nucleotide sequence ID" value="NZ_FPCH01000003.1"/>
</dbReference>
<evidence type="ECO:0000256" key="9">
    <source>
        <dbReference type="HAMAP-Rule" id="MF_01396"/>
    </source>
</evidence>
<dbReference type="InterPro" id="IPR035921">
    <property type="entry name" value="F/V-ATP_Csub_sf"/>
</dbReference>
<evidence type="ECO:0000256" key="1">
    <source>
        <dbReference type="ARBA" id="ARBA00004141"/>
    </source>
</evidence>
<keyword evidence="5 9" id="KW-1133">Transmembrane helix</keyword>
<evidence type="ECO:0000256" key="4">
    <source>
        <dbReference type="ARBA" id="ARBA00022692"/>
    </source>
</evidence>
<keyword evidence="9" id="KW-1003">Cell membrane</keyword>
<dbReference type="PANTHER" id="PTHR10031">
    <property type="entry name" value="ATP SYNTHASE LIPID-BINDING PROTEIN, MITOCHONDRIAL"/>
    <property type="match status" value="1"/>
</dbReference>
<dbReference type="EMBL" id="FPCH01000003">
    <property type="protein sequence ID" value="SFV36879.1"/>
    <property type="molecule type" value="Genomic_DNA"/>
</dbReference>
<feature type="transmembrane region" description="Helical" evidence="9">
    <location>
        <begin position="50"/>
        <end position="73"/>
    </location>
</feature>
<keyword evidence="9" id="KW-0406">Ion transport</keyword>
<dbReference type="GO" id="GO:0033177">
    <property type="term" value="C:proton-transporting two-sector ATPase complex, proton-transporting domain"/>
    <property type="evidence" value="ECO:0007669"/>
    <property type="project" value="InterPro"/>
</dbReference>
<keyword evidence="12" id="KW-1185">Reference proteome</keyword>
<keyword evidence="9" id="KW-0375">Hydrogen ion transport</keyword>
<dbReference type="InterPro" id="IPR038662">
    <property type="entry name" value="ATP_synth_F0_csu_sf"/>
</dbReference>
<keyword evidence="9" id="KW-0813">Transport</keyword>
<dbReference type="GO" id="GO:0045259">
    <property type="term" value="C:proton-transporting ATP synthase complex"/>
    <property type="evidence" value="ECO:0007669"/>
    <property type="project" value="UniProtKB-KW"/>
</dbReference>
<evidence type="ECO:0000256" key="5">
    <source>
        <dbReference type="ARBA" id="ARBA00022989"/>
    </source>
</evidence>
<accession>A0A1I7NQD4</accession>
<dbReference type="OrthoDB" id="9811093at2"/>
<dbReference type="NCBIfam" id="NF005733">
    <property type="entry name" value="PRK07558.1"/>
    <property type="match status" value="1"/>
</dbReference>
<dbReference type="Pfam" id="PF00137">
    <property type="entry name" value="ATP-synt_C"/>
    <property type="match status" value="1"/>
</dbReference>
<comment type="caution">
    <text evidence="9">Lacks conserved residue(s) required for the propagation of feature annotation.</text>
</comment>
<dbReference type="GO" id="GO:0008289">
    <property type="term" value="F:lipid binding"/>
    <property type="evidence" value="ECO:0007669"/>
    <property type="project" value="UniProtKB-KW"/>
</dbReference>
<dbReference type="HAMAP" id="MF_01396">
    <property type="entry name" value="ATP_synth_c_bact"/>
    <property type="match status" value="1"/>
</dbReference>
<keyword evidence="3 9" id="KW-0138">CF(0)</keyword>
<dbReference type="Proteomes" id="UP000199423">
    <property type="component" value="Unassembled WGS sequence"/>
</dbReference>
<evidence type="ECO:0000256" key="2">
    <source>
        <dbReference type="ARBA" id="ARBA00006704"/>
    </source>
</evidence>
<evidence type="ECO:0000313" key="12">
    <source>
        <dbReference type="Proteomes" id="UP000199423"/>
    </source>
</evidence>
<evidence type="ECO:0000313" key="11">
    <source>
        <dbReference type="EMBL" id="SFV36879.1"/>
    </source>
</evidence>